<reference evidence="12" key="1">
    <citation type="submission" date="2022-07" db="EMBL/GenBank/DDBJ databases">
        <authorList>
            <person name="Macas J."/>
            <person name="Novak P."/>
            <person name="Neumann P."/>
        </authorList>
    </citation>
    <scope>NUCLEOTIDE SEQUENCE</scope>
</reference>
<evidence type="ECO:0000256" key="5">
    <source>
        <dbReference type="ARBA" id="ARBA00023159"/>
    </source>
</evidence>
<protein>
    <submittedName>
        <fullName evidence="12">Uncharacterized protein</fullName>
    </submittedName>
</protein>
<feature type="compositionally biased region" description="Polar residues" evidence="9">
    <location>
        <begin position="184"/>
        <end position="194"/>
    </location>
</feature>
<dbReference type="Pfam" id="PF14144">
    <property type="entry name" value="DOG1"/>
    <property type="match status" value="1"/>
</dbReference>
<organism evidence="12 13">
    <name type="scientific">Cuscuta europaea</name>
    <name type="common">European dodder</name>
    <dbReference type="NCBI Taxonomy" id="41803"/>
    <lineage>
        <taxon>Eukaryota</taxon>
        <taxon>Viridiplantae</taxon>
        <taxon>Streptophyta</taxon>
        <taxon>Embryophyta</taxon>
        <taxon>Tracheophyta</taxon>
        <taxon>Spermatophyta</taxon>
        <taxon>Magnoliopsida</taxon>
        <taxon>eudicotyledons</taxon>
        <taxon>Gunneridae</taxon>
        <taxon>Pentapetalae</taxon>
        <taxon>asterids</taxon>
        <taxon>lamiids</taxon>
        <taxon>Solanales</taxon>
        <taxon>Convolvulaceae</taxon>
        <taxon>Cuscuteae</taxon>
        <taxon>Cuscuta</taxon>
        <taxon>Cuscuta subgen. Cuscuta</taxon>
    </lineage>
</organism>
<dbReference type="PANTHER" id="PTHR45693">
    <property type="entry name" value="TRANSCRIPTION FACTOR TGA9"/>
    <property type="match status" value="1"/>
</dbReference>
<feature type="coiled-coil region" evidence="8">
    <location>
        <begin position="259"/>
        <end position="286"/>
    </location>
</feature>
<dbReference type="InterPro" id="IPR046347">
    <property type="entry name" value="bZIP_sf"/>
</dbReference>
<dbReference type="PROSITE" id="PS51806">
    <property type="entry name" value="DOG1"/>
    <property type="match status" value="1"/>
</dbReference>
<comment type="subcellular location">
    <subcellularLocation>
        <location evidence="1">Nucleus</location>
    </subcellularLocation>
</comment>
<evidence type="ECO:0000256" key="2">
    <source>
        <dbReference type="ARBA" id="ARBA00007163"/>
    </source>
</evidence>
<dbReference type="CDD" id="cd14708">
    <property type="entry name" value="bZIP_HBP1b-like"/>
    <property type="match status" value="1"/>
</dbReference>
<dbReference type="PANTHER" id="PTHR45693:SF13">
    <property type="entry name" value="TRANSCRIPTION FACTOR TGA10"/>
    <property type="match status" value="1"/>
</dbReference>
<keyword evidence="5" id="KW-0010">Activator</keyword>
<dbReference type="PROSITE" id="PS50217">
    <property type="entry name" value="BZIP"/>
    <property type="match status" value="1"/>
</dbReference>
<evidence type="ECO:0000313" key="12">
    <source>
        <dbReference type="EMBL" id="CAH9117879.1"/>
    </source>
</evidence>
<feature type="compositionally biased region" description="Low complexity" evidence="9">
    <location>
        <begin position="86"/>
        <end position="96"/>
    </location>
</feature>
<dbReference type="AlphaFoldDB" id="A0A9P1EMU3"/>
<dbReference type="InterPro" id="IPR025422">
    <property type="entry name" value="TGA_domain"/>
</dbReference>
<feature type="region of interest" description="Disordered" evidence="9">
    <location>
        <begin position="129"/>
        <end position="194"/>
    </location>
</feature>
<keyword evidence="7" id="KW-0539">Nucleus</keyword>
<keyword evidence="13" id="KW-1185">Reference proteome</keyword>
<evidence type="ECO:0000259" key="10">
    <source>
        <dbReference type="PROSITE" id="PS50217"/>
    </source>
</evidence>
<dbReference type="Proteomes" id="UP001152484">
    <property type="component" value="Unassembled WGS sequence"/>
</dbReference>
<dbReference type="EMBL" id="CAMAPE010000074">
    <property type="protein sequence ID" value="CAH9117879.1"/>
    <property type="molecule type" value="Genomic_DNA"/>
</dbReference>
<dbReference type="Gene3D" id="1.20.5.170">
    <property type="match status" value="1"/>
</dbReference>
<dbReference type="SMART" id="SM00338">
    <property type="entry name" value="BRLZ"/>
    <property type="match status" value="1"/>
</dbReference>
<evidence type="ECO:0000256" key="3">
    <source>
        <dbReference type="ARBA" id="ARBA00023015"/>
    </source>
</evidence>
<comment type="caution">
    <text evidence="12">The sequence shown here is derived from an EMBL/GenBank/DDBJ whole genome shotgun (WGS) entry which is preliminary data.</text>
</comment>
<dbReference type="GO" id="GO:0006351">
    <property type="term" value="P:DNA-templated transcription"/>
    <property type="evidence" value="ECO:0007669"/>
    <property type="project" value="InterPro"/>
</dbReference>
<dbReference type="PROSITE" id="PS00036">
    <property type="entry name" value="BZIP_BASIC"/>
    <property type="match status" value="1"/>
</dbReference>
<keyword evidence="4" id="KW-0238">DNA-binding</keyword>
<evidence type="ECO:0000313" key="13">
    <source>
        <dbReference type="Proteomes" id="UP001152484"/>
    </source>
</evidence>
<dbReference type="Pfam" id="PF00170">
    <property type="entry name" value="bZIP_1"/>
    <property type="match status" value="1"/>
</dbReference>
<dbReference type="GO" id="GO:0043565">
    <property type="term" value="F:sequence-specific DNA binding"/>
    <property type="evidence" value="ECO:0007669"/>
    <property type="project" value="InterPro"/>
</dbReference>
<keyword evidence="3" id="KW-0805">Transcription regulation</keyword>
<evidence type="ECO:0000256" key="1">
    <source>
        <dbReference type="ARBA" id="ARBA00004123"/>
    </source>
</evidence>
<feature type="compositionally biased region" description="Polar residues" evidence="9">
    <location>
        <begin position="222"/>
        <end position="231"/>
    </location>
</feature>
<sequence>MGSAERALFELHGGEEEDDKNNNSSGGGGDDDEKLFVGVPLTAAAAAAVQSAACHSNQRQISFAHQSHHHHFHYPHNNNQISFGMLHSPPSSSSSHLPPPGNFMSKESSGGAYDLGELDQALFLYLDGQEPSSLQDQRRADSSGGMRPPTLNIFPSQPMHVDPSSTNNKGNGGLISLETGGSKRPSQPSVEMSSNTINDVVTLACASTSEPPKATKREGNRRCSSSTTGDQDSPKTPDPKTLRRLAQNREAARKSRLRKKAYVQQLESSRIKLTQLEQEIQRARAQGIYFGGGSMLGGEQGLPIMANMSSDAAVFDMEYARWMEEDHRLMCELRSAVQEHLPENELRMYVDNCLAHFDQMISLKGIILKSDVFHLVSGMWKTPAERCFMWMGGFRPSEVLKVIMGQIEPITEQQLIGLCGLQQSTHEAEEALSQGLGALNQSLSDTIASDSLTYPSNMGNYMGQMATAINKLSTLEGFVRQADHLRHQTMHRLHQILTTRQSARCLLAIAEYFHRLRALSALWLARPRPEQ</sequence>
<evidence type="ECO:0000256" key="7">
    <source>
        <dbReference type="ARBA" id="ARBA00023242"/>
    </source>
</evidence>
<dbReference type="FunFam" id="1.20.5.170:FF:000019">
    <property type="entry name" value="BZIP family transcription factor"/>
    <property type="match status" value="1"/>
</dbReference>
<evidence type="ECO:0000256" key="6">
    <source>
        <dbReference type="ARBA" id="ARBA00023163"/>
    </source>
</evidence>
<evidence type="ECO:0000256" key="9">
    <source>
        <dbReference type="SAM" id="MobiDB-lite"/>
    </source>
</evidence>
<evidence type="ECO:0000256" key="4">
    <source>
        <dbReference type="ARBA" id="ARBA00023125"/>
    </source>
</evidence>
<proteinExistence type="inferred from homology"/>
<dbReference type="InterPro" id="IPR004827">
    <property type="entry name" value="bZIP"/>
</dbReference>
<gene>
    <name evidence="12" type="ORF">CEURO_LOCUS21726</name>
</gene>
<dbReference type="GO" id="GO:0003700">
    <property type="term" value="F:DNA-binding transcription factor activity"/>
    <property type="evidence" value="ECO:0007669"/>
    <property type="project" value="InterPro"/>
</dbReference>
<feature type="region of interest" description="Disordered" evidence="9">
    <location>
        <begin position="206"/>
        <end position="242"/>
    </location>
</feature>
<feature type="region of interest" description="Disordered" evidence="9">
    <location>
        <begin position="66"/>
        <end position="111"/>
    </location>
</feature>
<feature type="domain" description="DOG1" evidence="11">
    <location>
        <begin position="312"/>
        <end position="526"/>
    </location>
</feature>
<dbReference type="OrthoDB" id="2015618at2759"/>
<accession>A0A9P1EMU3</accession>
<name>A0A9P1EMU3_CUSEU</name>
<feature type="domain" description="BZIP" evidence="10">
    <location>
        <begin position="238"/>
        <end position="282"/>
    </location>
</feature>
<evidence type="ECO:0000256" key="8">
    <source>
        <dbReference type="SAM" id="Coils"/>
    </source>
</evidence>
<evidence type="ECO:0000259" key="11">
    <source>
        <dbReference type="PROSITE" id="PS51806"/>
    </source>
</evidence>
<feature type="region of interest" description="Disordered" evidence="9">
    <location>
        <begin position="1"/>
        <end position="35"/>
    </location>
</feature>
<keyword evidence="8" id="KW-0175">Coiled coil</keyword>
<keyword evidence="6" id="KW-0804">Transcription</keyword>
<comment type="similarity">
    <text evidence="2">Belongs to the bZIP family.</text>
</comment>
<feature type="compositionally biased region" description="Basic and acidic residues" evidence="9">
    <location>
        <begin position="232"/>
        <end position="241"/>
    </location>
</feature>
<dbReference type="GO" id="GO:0005634">
    <property type="term" value="C:nucleus"/>
    <property type="evidence" value="ECO:0007669"/>
    <property type="project" value="UniProtKB-SubCell"/>
</dbReference>
<dbReference type="SUPFAM" id="SSF57959">
    <property type="entry name" value="Leucine zipper domain"/>
    <property type="match status" value="1"/>
</dbReference>